<evidence type="ECO:0000256" key="11">
    <source>
        <dbReference type="SAM" id="Phobius"/>
    </source>
</evidence>
<organism evidence="12 13">
    <name type="scientific">Pinctada imbricata</name>
    <name type="common">Atlantic pearl-oyster</name>
    <name type="synonym">Pinctada martensii</name>
    <dbReference type="NCBI Taxonomy" id="66713"/>
    <lineage>
        <taxon>Eukaryota</taxon>
        <taxon>Metazoa</taxon>
        <taxon>Spiralia</taxon>
        <taxon>Lophotrochozoa</taxon>
        <taxon>Mollusca</taxon>
        <taxon>Bivalvia</taxon>
        <taxon>Autobranchia</taxon>
        <taxon>Pteriomorphia</taxon>
        <taxon>Pterioida</taxon>
        <taxon>Pterioidea</taxon>
        <taxon>Pteriidae</taxon>
        <taxon>Pinctada</taxon>
    </lineage>
</organism>
<accession>A0AA88XGR6</accession>
<evidence type="ECO:0000256" key="5">
    <source>
        <dbReference type="ARBA" id="ARBA00022692"/>
    </source>
</evidence>
<evidence type="ECO:0000256" key="6">
    <source>
        <dbReference type="ARBA" id="ARBA00022781"/>
    </source>
</evidence>
<dbReference type="AlphaFoldDB" id="A0AA88XGR6"/>
<feature type="transmembrane region" description="Helical" evidence="11">
    <location>
        <begin position="37"/>
        <end position="57"/>
    </location>
</feature>
<dbReference type="PANTHER" id="PTHR21522:SF32">
    <property type="entry name" value="OTOPETRIN-2"/>
    <property type="match status" value="1"/>
</dbReference>
<sequence length="537" mass="62017">MELFKEVLRGLFIIPFTAGRTLQNEEERTENKMDGSLSSSVFLTCLTSIFFVIIGVFTSKDYSILNDHFVIMGIRCFLVLTGITALSMVAVLAYNNRTVWFQTPTREDVDWKLKGKFLWIFGLIVIFDTSLKFATNMQCMLSGNFITYYAVVSFQNVMSIAFFIKQLAFLTYFRHFKMRSCVRTNYGILTVLFVNLCLWFCTIVNESSKESIDLRNETLSNRTYADCEVNSTFNKAYEKLLMFFIPVRIEAALLSTSFLLPMLPYASNNVTFALQLIGRDEFGDVENQPLLQEQSEPSTTFRERHPFLFFAFITLGMFMNIIFIVNTLIFVFVFIDNEQTQLEMFPTWMGILIAYKSVMLVMMFLVIRMFVQTESGECSEVEQRLTVSEYLLIFCNAASAASYTLLILVVIHNYSLETVTTRLFLTRNCLDIVGKFIQTIIIVSFKHVAPRRTSSYIPLRYLYFLLAVGNFLMWCGNSFAGFKLRNLDAYGFANGGLFANNNNLRTFNRFVLTPIIIFYDFHASMDLFEMYTNSRNS</sequence>
<evidence type="ECO:0000256" key="7">
    <source>
        <dbReference type="ARBA" id="ARBA00022989"/>
    </source>
</evidence>
<evidence type="ECO:0000256" key="8">
    <source>
        <dbReference type="ARBA" id="ARBA00023065"/>
    </source>
</evidence>
<feature type="transmembrane region" description="Helical" evidence="11">
    <location>
        <begin position="432"/>
        <end position="449"/>
    </location>
</feature>
<keyword evidence="9 11" id="KW-0472">Membrane</keyword>
<dbReference type="Pfam" id="PF03189">
    <property type="entry name" value="Otopetrin"/>
    <property type="match status" value="1"/>
</dbReference>
<keyword evidence="5 11" id="KW-0812">Transmembrane</keyword>
<evidence type="ECO:0000256" key="10">
    <source>
        <dbReference type="ARBA" id="ARBA00023303"/>
    </source>
</evidence>
<dbReference type="InterPro" id="IPR004878">
    <property type="entry name" value="Otopetrin"/>
</dbReference>
<keyword evidence="3" id="KW-0813">Transport</keyword>
<evidence type="ECO:0000313" key="13">
    <source>
        <dbReference type="Proteomes" id="UP001186944"/>
    </source>
</evidence>
<proteinExistence type="inferred from homology"/>
<keyword evidence="6" id="KW-0375">Hydrogen ion transport</keyword>
<dbReference type="GO" id="GO:0005886">
    <property type="term" value="C:plasma membrane"/>
    <property type="evidence" value="ECO:0007669"/>
    <property type="project" value="UniProtKB-SubCell"/>
</dbReference>
<feature type="transmembrane region" description="Helical" evidence="11">
    <location>
        <begin position="185"/>
        <end position="205"/>
    </location>
</feature>
<feature type="transmembrane region" description="Helical" evidence="11">
    <location>
        <begin position="307"/>
        <end position="335"/>
    </location>
</feature>
<dbReference type="Proteomes" id="UP001186944">
    <property type="component" value="Unassembled WGS sequence"/>
</dbReference>
<feature type="transmembrane region" description="Helical" evidence="11">
    <location>
        <begin position="146"/>
        <end position="164"/>
    </location>
</feature>
<evidence type="ECO:0000256" key="2">
    <source>
        <dbReference type="ARBA" id="ARBA00006513"/>
    </source>
</evidence>
<gene>
    <name evidence="12" type="ORF">FSP39_024114</name>
</gene>
<keyword evidence="10" id="KW-0407">Ion channel</keyword>
<dbReference type="EMBL" id="VSWD01000013">
    <property type="protein sequence ID" value="KAK3085094.1"/>
    <property type="molecule type" value="Genomic_DNA"/>
</dbReference>
<keyword evidence="7 11" id="KW-1133">Transmembrane helix</keyword>
<evidence type="ECO:0000256" key="9">
    <source>
        <dbReference type="ARBA" id="ARBA00023136"/>
    </source>
</evidence>
<reference evidence="12" key="1">
    <citation type="submission" date="2019-08" db="EMBL/GenBank/DDBJ databases">
        <title>The improved chromosome-level genome for the pearl oyster Pinctada fucata martensii using PacBio sequencing and Hi-C.</title>
        <authorList>
            <person name="Zheng Z."/>
        </authorList>
    </citation>
    <scope>NUCLEOTIDE SEQUENCE</scope>
    <source>
        <strain evidence="12">ZZ-2019</strain>
        <tissue evidence="12">Adductor muscle</tissue>
    </source>
</reference>
<feature type="transmembrane region" description="Helical" evidence="11">
    <location>
        <begin position="69"/>
        <end position="94"/>
    </location>
</feature>
<evidence type="ECO:0000256" key="4">
    <source>
        <dbReference type="ARBA" id="ARBA00022475"/>
    </source>
</evidence>
<comment type="similarity">
    <text evidence="2">Belongs to the otopetrin family.</text>
</comment>
<feature type="transmembrane region" description="Helical" evidence="11">
    <location>
        <begin position="391"/>
        <end position="412"/>
    </location>
</feature>
<evidence type="ECO:0000256" key="1">
    <source>
        <dbReference type="ARBA" id="ARBA00004651"/>
    </source>
</evidence>
<comment type="caution">
    <text evidence="12">The sequence shown here is derived from an EMBL/GenBank/DDBJ whole genome shotgun (WGS) entry which is preliminary data.</text>
</comment>
<dbReference type="PANTHER" id="PTHR21522">
    <property type="entry name" value="PROTON CHANNEL OTOP"/>
    <property type="match status" value="1"/>
</dbReference>
<feature type="transmembrane region" description="Helical" evidence="11">
    <location>
        <begin position="115"/>
        <end position="134"/>
    </location>
</feature>
<evidence type="ECO:0000313" key="12">
    <source>
        <dbReference type="EMBL" id="KAK3085094.1"/>
    </source>
</evidence>
<name>A0AA88XGR6_PINIB</name>
<feature type="transmembrane region" description="Helical" evidence="11">
    <location>
        <begin position="347"/>
        <end position="371"/>
    </location>
</feature>
<comment type="subcellular location">
    <subcellularLocation>
        <location evidence="1">Cell membrane</location>
        <topology evidence="1">Multi-pass membrane protein</topology>
    </subcellularLocation>
</comment>
<protein>
    <submittedName>
        <fullName evidence="12">Uncharacterized protein</fullName>
    </submittedName>
</protein>
<keyword evidence="8" id="KW-0406">Ion transport</keyword>
<keyword evidence="13" id="KW-1185">Reference proteome</keyword>
<dbReference type="GO" id="GO:0015252">
    <property type="term" value="F:proton channel activity"/>
    <property type="evidence" value="ECO:0007669"/>
    <property type="project" value="InterPro"/>
</dbReference>
<keyword evidence="4" id="KW-1003">Cell membrane</keyword>
<feature type="transmembrane region" description="Helical" evidence="11">
    <location>
        <begin position="461"/>
        <end position="482"/>
    </location>
</feature>
<evidence type="ECO:0000256" key="3">
    <source>
        <dbReference type="ARBA" id="ARBA00022448"/>
    </source>
</evidence>